<gene>
    <name evidence="2" type="ORF">Pla175_05800</name>
</gene>
<feature type="signal peptide" evidence="1">
    <location>
        <begin position="1"/>
        <end position="30"/>
    </location>
</feature>
<proteinExistence type="predicted"/>
<dbReference type="Pfam" id="PF05150">
    <property type="entry name" value="Legionella_OMP"/>
    <property type="match status" value="1"/>
</dbReference>
<accession>A0A518D6W5</accession>
<dbReference type="RefSeq" id="WP_145281162.1">
    <property type="nucleotide sequence ID" value="NZ_CP036291.1"/>
</dbReference>
<keyword evidence="1" id="KW-0732">Signal</keyword>
<feature type="chain" id="PRO_5022058022" description="Outer membrane protein beta-barrel domain-containing protein" evidence="1">
    <location>
        <begin position="31"/>
        <end position="486"/>
    </location>
</feature>
<dbReference type="KEGG" id="pnd:Pla175_05800"/>
<reference evidence="2 3" key="1">
    <citation type="submission" date="2019-02" db="EMBL/GenBank/DDBJ databases">
        <title>Deep-cultivation of Planctomycetes and their phenomic and genomic characterization uncovers novel biology.</title>
        <authorList>
            <person name="Wiegand S."/>
            <person name="Jogler M."/>
            <person name="Boedeker C."/>
            <person name="Pinto D."/>
            <person name="Vollmers J."/>
            <person name="Rivas-Marin E."/>
            <person name="Kohn T."/>
            <person name="Peeters S.H."/>
            <person name="Heuer A."/>
            <person name="Rast P."/>
            <person name="Oberbeckmann S."/>
            <person name="Bunk B."/>
            <person name="Jeske O."/>
            <person name="Meyerdierks A."/>
            <person name="Storesund J.E."/>
            <person name="Kallscheuer N."/>
            <person name="Luecker S."/>
            <person name="Lage O.M."/>
            <person name="Pohl T."/>
            <person name="Merkel B.J."/>
            <person name="Hornburger P."/>
            <person name="Mueller R.-W."/>
            <person name="Bruemmer F."/>
            <person name="Labrenz M."/>
            <person name="Spormann A.M."/>
            <person name="Op den Camp H."/>
            <person name="Overmann J."/>
            <person name="Amann R."/>
            <person name="Jetten M.S.M."/>
            <person name="Mascher T."/>
            <person name="Medema M.H."/>
            <person name="Devos D.P."/>
            <person name="Kaster A.-K."/>
            <person name="Ovreas L."/>
            <person name="Rohde M."/>
            <person name="Galperin M.Y."/>
            <person name="Jogler C."/>
        </authorList>
    </citation>
    <scope>NUCLEOTIDE SEQUENCE [LARGE SCALE GENOMIC DNA]</scope>
    <source>
        <strain evidence="2 3">Pla175</strain>
    </source>
</reference>
<dbReference type="AlphaFoldDB" id="A0A518D6W5"/>
<keyword evidence="3" id="KW-1185">Reference proteome</keyword>
<dbReference type="Proteomes" id="UP000317429">
    <property type="component" value="Chromosome"/>
</dbReference>
<evidence type="ECO:0000256" key="1">
    <source>
        <dbReference type="SAM" id="SignalP"/>
    </source>
</evidence>
<evidence type="ECO:0000313" key="3">
    <source>
        <dbReference type="Proteomes" id="UP000317429"/>
    </source>
</evidence>
<sequence length="486" mass="51215" precursor="true">MPQPNLPRTARNAPASWVLAALLVATPAAAQDALWTANRSVPATPSADVVASGTLVANPNRVAGAPPYAIADRDGKIVRLVEPNGGVDLPAMVGQRVRIRHDTGKTLLATQLTAPDPQPLQQSLPMQRADDLVRLAQGYAYVDTGMDCPPIMMEPCGPACPTCPPPCAPVCVPVSPPPPGRCELCTPRSFVFGEYLHLRGIDGDVTHAQQQNGIGGAGTVPFGQIGTVDTDYSSGYRVGGGLWLDECSGLAVSYTRFQVDGTDTVTPPNITGGGGAVGSLVLHPGAALTASVGPVTANYDISFRLADVMYRDAITCSRYVELNYALGAVFAQLDQTFSQTGVFGGGAGGQIDTRANVDFEGAGLKAGLDGRRRLAGGFSVYGRTSASAMTGRVNADFTQTNATTTALLANSVWEDNRFASILEYELGLAWSTPKERFMVSAGYLFQRWGGVLPTDEWIRGVQSNSYVDLDNSLGFDGLTARAEARW</sequence>
<dbReference type="InterPro" id="IPR007825">
    <property type="entry name" value="Major_OMP_Legionella"/>
</dbReference>
<dbReference type="OrthoDB" id="271806at2"/>
<name>A0A518D6W5_9BACT</name>
<dbReference type="EMBL" id="CP036291">
    <property type="protein sequence ID" value="QDU87223.1"/>
    <property type="molecule type" value="Genomic_DNA"/>
</dbReference>
<evidence type="ECO:0008006" key="4">
    <source>
        <dbReference type="Google" id="ProtNLM"/>
    </source>
</evidence>
<organism evidence="2 3">
    <name type="scientific">Pirellulimonas nuda</name>
    <dbReference type="NCBI Taxonomy" id="2528009"/>
    <lineage>
        <taxon>Bacteria</taxon>
        <taxon>Pseudomonadati</taxon>
        <taxon>Planctomycetota</taxon>
        <taxon>Planctomycetia</taxon>
        <taxon>Pirellulales</taxon>
        <taxon>Lacipirellulaceae</taxon>
        <taxon>Pirellulimonas</taxon>
    </lineage>
</organism>
<evidence type="ECO:0000313" key="2">
    <source>
        <dbReference type="EMBL" id="QDU87223.1"/>
    </source>
</evidence>
<protein>
    <recommendedName>
        <fullName evidence="4">Outer membrane protein beta-barrel domain-containing protein</fullName>
    </recommendedName>
</protein>